<evidence type="ECO:0000256" key="1">
    <source>
        <dbReference type="ARBA" id="ARBA00004370"/>
    </source>
</evidence>
<evidence type="ECO:0000256" key="4">
    <source>
        <dbReference type="ARBA" id="ARBA00023136"/>
    </source>
</evidence>
<organism evidence="6 7">
    <name type="scientific">Archangium lansingense</name>
    <dbReference type="NCBI Taxonomy" id="2995310"/>
    <lineage>
        <taxon>Bacteria</taxon>
        <taxon>Pseudomonadati</taxon>
        <taxon>Myxococcota</taxon>
        <taxon>Myxococcia</taxon>
        <taxon>Myxococcales</taxon>
        <taxon>Cystobacterineae</taxon>
        <taxon>Archangiaceae</taxon>
        <taxon>Archangium</taxon>
    </lineage>
</organism>
<feature type="transmembrane region" description="Helical" evidence="5">
    <location>
        <begin position="20"/>
        <end position="40"/>
    </location>
</feature>
<dbReference type="Proteomes" id="UP001207654">
    <property type="component" value="Unassembled WGS sequence"/>
</dbReference>
<gene>
    <name evidence="6" type="ORF">OV287_19300</name>
</gene>
<evidence type="ECO:0000256" key="5">
    <source>
        <dbReference type="SAM" id="Phobius"/>
    </source>
</evidence>
<feature type="transmembrane region" description="Helical" evidence="5">
    <location>
        <begin position="155"/>
        <end position="173"/>
    </location>
</feature>
<feature type="transmembrane region" description="Helical" evidence="5">
    <location>
        <begin position="125"/>
        <end position="143"/>
    </location>
</feature>
<dbReference type="EMBL" id="JAPNKA010000001">
    <property type="protein sequence ID" value="MCY1076627.1"/>
    <property type="molecule type" value="Genomic_DNA"/>
</dbReference>
<keyword evidence="3 5" id="KW-1133">Transmembrane helix</keyword>
<accession>A0ABT4A6P2</accession>
<keyword evidence="7" id="KW-1185">Reference proteome</keyword>
<keyword evidence="4 5" id="KW-0472">Membrane</keyword>
<evidence type="ECO:0000313" key="7">
    <source>
        <dbReference type="Proteomes" id="UP001207654"/>
    </source>
</evidence>
<dbReference type="PANTHER" id="PTHR31004">
    <property type="entry name" value="TRANSMEMBRANE PROTEIN 79"/>
    <property type="match status" value="1"/>
</dbReference>
<dbReference type="RefSeq" id="WP_267535505.1">
    <property type="nucleotide sequence ID" value="NZ_JAPNKA010000001.1"/>
</dbReference>
<comment type="caution">
    <text evidence="6">The sequence shown here is derived from an EMBL/GenBank/DDBJ whole genome shotgun (WGS) entry which is preliminary data.</text>
</comment>
<evidence type="ECO:0000256" key="3">
    <source>
        <dbReference type="ARBA" id="ARBA00022989"/>
    </source>
</evidence>
<dbReference type="InterPro" id="IPR023352">
    <property type="entry name" value="MAPEG-like_dom_sf"/>
</dbReference>
<evidence type="ECO:0000313" key="6">
    <source>
        <dbReference type="EMBL" id="MCY1076627.1"/>
    </source>
</evidence>
<feature type="transmembrane region" description="Helical" evidence="5">
    <location>
        <begin position="103"/>
        <end position="119"/>
    </location>
</feature>
<evidence type="ECO:0000256" key="2">
    <source>
        <dbReference type="ARBA" id="ARBA00022692"/>
    </source>
</evidence>
<protein>
    <submittedName>
        <fullName evidence="6">MAPEG family protein</fullName>
    </submittedName>
</protein>
<dbReference type="InterPro" id="IPR001129">
    <property type="entry name" value="Membr-assoc_MAPEG"/>
</dbReference>
<feature type="transmembrane region" description="Helical" evidence="5">
    <location>
        <begin position="52"/>
        <end position="74"/>
    </location>
</feature>
<dbReference type="Pfam" id="PF01124">
    <property type="entry name" value="MAPEG"/>
    <property type="match status" value="1"/>
</dbReference>
<keyword evidence="2 5" id="KW-0812">Transmembrane</keyword>
<dbReference type="SUPFAM" id="SSF161084">
    <property type="entry name" value="MAPEG domain-like"/>
    <property type="match status" value="1"/>
</dbReference>
<dbReference type="Gene3D" id="1.20.120.550">
    <property type="entry name" value="Membrane associated eicosanoid/glutathione metabolism-like domain"/>
    <property type="match status" value="1"/>
</dbReference>
<sequence length="174" mass="18962">MQISASVMFRLNSSQKKVRLGIWSAVVFGWSLFFGLRAILPEPGTVREAVAWLALAPAVVIFVLVMAVGQARFLSEGIDPLQGKDPHFVVVTNRVLSNTTEQTFIFVLAGMTLIALLPLEKLGAIPALAVLFVVARMAFWIGYLRQALLRAPGMALTIQINLVLLVWCAITLAS</sequence>
<reference evidence="6 7" key="1">
    <citation type="submission" date="2022-11" db="EMBL/GenBank/DDBJ databases">
        <title>Minimal conservation of predation-associated metabolite biosynthetic gene clusters underscores biosynthetic potential of Myxococcota including descriptions for ten novel species: Archangium lansinium sp. nov., Myxococcus landrumus sp. nov., Nannocystis bai.</title>
        <authorList>
            <person name="Ahearne A."/>
            <person name="Stevens C."/>
            <person name="Phillips K."/>
        </authorList>
    </citation>
    <scope>NUCLEOTIDE SEQUENCE [LARGE SCALE GENOMIC DNA]</scope>
    <source>
        <strain evidence="6 7">MIWBW</strain>
    </source>
</reference>
<name>A0ABT4A6P2_9BACT</name>
<proteinExistence type="predicted"/>
<dbReference type="PANTHER" id="PTHR31004:SF1">
    <property type="entry name" value="TRANSMEMBRANE PROTEIN 79"/>
    <property type="match status" value="1"/>
</dbReference>
<comment type="subcellular location">
    <subcellularLocation>
        <location evidence="1">Membrane</location>
    </subcellularLocation>
</comment>